<dbReference type="PANTHER" id="PTHR34039">
    <property type="entry name" value="UPF0102 PROTEIN YRAN"/>
    <property type="match status" value="1"/>
</dbReference>
<dbReference type="RefSeq" id="WP_046309599.1">
    <property type="nucleotide sequence ID" value="NZ_CBCSCY010000009.1"/>
</dbReference>
<dbReference type="STRING" id="400092.PKOR_05530"/>
<dbReference type="Gene3D" id="3.40.1350.10">
    <property type="match status" value="1"/>
</dbReference>
<dbReference type="AlphaFoldDB" id="A0A0E3ZE53"/>
<accession>A0A0E3ZE53</accession>
<dbReference type="NCBIfam" id="TIGR00252">
    <property type="entry name" value="YraN family protein"/>
    <property type="match status" value="1"/>
</dbReference>
<dbReference type="Pfam" id="PF02021">
    <property type="entry name" value="UPF0102"/>
    <property type="match status" value="1"/>
</dbReference>
<dbReference type="KEGG" id="pko:PKOR_05530"/>
<gene>
    <name evidence="3" type="ORF">PKOR_05530</name>
</gene>
<evidence type="ECO:0000256" key="1">
    <source>
        <dbReference type="ARBA" id="ARBA00006738"/>
    </source>
</evidence>
<organism evidence="3 4">
    <name type="scientific">Pontibacter korlensis</name>
    <dbReference type="NCBI Taxonomy" id="400092"/>
    <lineage>
        <taxon>Bacteria</taxon>
        <taxon>Pseudomonadati</taxon>
        <taxon>Bacteroidota</taxon>
        <taxon>Cytophagia</taxon>
        <taxon>Cytophagales</taxon>
        <taxon>Hymenobacteraceae</taxon>
        <taxon>Pontibacter</taxon>
    </lineage>
</organism>
<dbReference type="GO" id="GO:0004519">
    <property type="term" value="F:endonuclease activity"/>
    <property type="evidence" value="ECO:0007669"/>
    <property type="project" value="UniProtKB-KW"/>
</dbReference>
<reference evidence="3 4" key="1">
    <citation type="journal article" date="2015" name="Sci. Rep.">
        <title>Unraveling adaptation of Pontibacter korlensis to radiation and infertility in desert through complete genome and comparative transcriptomic analysis.</title>
        <authorList>
            <person name="Dai J."/>
            <person name="Dai W."/>
            <person name="Qiu C."/>
            <person name="Yang Z."/>
            <person name="Zhang Y."/>
            <person name="Zhou M."/>
            <person name="Zhang L."/>
            <person name="Fang C."/>
            <person name="Gao Q."/>
            <person name="Yang Q."/>
            <person name="Li X."/>
            <person name="Wang Z."/>
            <person name="Wang Z."/>
            <person name="Jia Z."/>
            <person name="Chen X."/>
        </authorList>
    </citation>
    <scope>NUCLEOTIDE SEQUENCE [LARGE SCALE GENOMIC DNA]</scope>
    <source>
        <strain evidence="3 4">X14-1T</strain>
    </source>
</reference>
<dbReference type="HOGENOM" id="CLU_115353_2_1_10"/>
<dbReference type="PANTHER" id="PTHR34039:SF1">
    <property type="entry name" value="UPF0102 PROTEIN YRAN"/>
    <property type="match status" value="1"/>
</dbReference>
<name>A0A0E3ZE53_9BACT</name>
<keyword evidence="4" id="KW-1185">Reference proteome</keyword>
<evidence type="ECO:0000256" key="2">
    <source>
        <dbReference type="HAMAP-Rule" id="MF_00048"/>
    </source>
</evidence>
<dbReference type="OrthoDB" id="9802516at2"/>
<keyword evidence="3" id="KW-0540">Nuclease</keyword>
<keyword evidence="3" id="KW-0378">Hydrolase</keyword>
<dbReference type="CDD" id="cd20736">
    <property type="entry name" value="PoNe_Nuclease"/>
    <property type="match status" value="1"/>
</dbReference>
<dbReference type="HAMAP" id="MF_00048">
    <property type="entry name" value="UPF0102"/>
    <property type="match status" value="1"/>
</dbReference>
<protein>
    <recommendedName>
        <fullName evidence="2">UPF0102 protein PKOR_05530</fullName>
    </recommendedName>
</protein>
<dbReference type="InterPro" id="IPR003509">
    <property type="entry name" value="UPF0102_YraN-like"/>
</dbReference>
<keyword evidence="3" id="KW-0255">Endonuclease</keyword>
<dbReference type="InterPro" id="IPR011856">
    <property type="entry name" value="tRNA_endonuc-like_dom_sf"/>
</dbReference>
<evidence type="ECO:0000313" key="3">
    <source>
        <dbReference type="EMBL" id="AKD02683.1"/>
    </source>
</evidence>
<dbReference type="NCBIfam" id="NF009150">
    <property type="entry name" value="PRK12497.1-3"/>
    <property type="match status" value="1"/>
</dbReference>
<sequence>MASQIRKHLHTGQLGENHAAAYLQQKGYTVLQQNYRYKRAEVDIIARKADLLVFVEVKTRTSNNYGYPEEAVNSKKEEMLLSAAEEYILQEEWQHEVRFDIISVTLTSPPEIHHIEDAFY</sequence>
<dbReference type="EMBL" id="CP009621">
    <property type="protein sequence ID" value="AKD02683.1"/>
    <property type="molecule type" value="Genomic_DNA"/>
</dbReference>
<dbReference type="InterPro" id="IPR011335">
    <property type="entry name" value="Restrct_endonuc-II-like"/>
</dbReference>
<proteinExistence type="inferred from homology"/>
<evidence type="ECO:0000313" key="4">
    <source>
        <dbReference type="Proteomes" id="UP000033109"/>
    </source>
</evidence>
<dbReference type="SUPFAM" id="SSF52980">
    <property type="entry name" value="Restriction endonuclease-like"/>
    <property type="match status" value="1"/>
</dbReference>
<comment type="similarity">
    <text evidence="1 2">Belongs to the UPF0102 family.</text>
</comment>
<dbReference type="PATRIC" id="fig|400092.3.peg.1226"/>
<dbReference type="NCBIfam" id="NF009154">
    <property type="entry name" value="PRK12497.3-3"/>
    <property type="match status" value="1"/>
</dbReference>
<dbReference type="GO" id="GO:0003676">
    <property type="term" value="F:nucleic acid binding"/>
    <property type="evidence" value="ECO:0007669"/>
    <property type="project" value="InterPro"/>
</dbReference>
<dbReference type="Proteomes" id="UP000033109">
    <property type="component" value="Chromosome"/>
</dbReference>